<gene>
    <name evidence="1" type="ORF">ACFO0C_15780</name>
</gene>
<dbReference type="Proteomes" id="UP001595867">
    <property type="component" value="Unassembled WGS sequence"/>
</dbReference>
<reference evidence="2" key="1">
    <citation type="journal article" date="2019" name="Int. J. Syst. Evol. Microbiol.">
        <title>The Global Catalogue of Microorganisms (GCM) 10K type strain sequencing project: providing services to taxonomists for standard genome sequencing and annotation.</title>
        <authorList>
            <consortium name="The Broad Institute Genomics Platform"/>
            <consortium name="The Broad Institute Genome Sequencing Center for Infectious Disease"/>
            <person name="Wu L."/>
            <person name="Ma J."/>
        </authorList>
    </citation>
    <scope>NUCLEOTIDE SEQUENCE [LARGE SCALE GENOMIC DNA]</scope>
    <source>
        <strain evidence="2">TBRC 5832</strain>
    </source>
</reference>
<evidence type="ECO:0000313" key="1">
    <source>
        <dbReference type="EMBL" id="MFC4066393.1"/>
    </source>
</evidence>
<dbReference type="RefSeq" id="WP_378067361.1">
    <property type="nucleotide sequence ID" value="NZ_JBHSBL010000015.1"/>
</dbReference>
<name>A0ABV8IQ89_9ACTN</name>
<accession>A0ABV8IQ89</accession>
<dbReference type="InterPro" id="IPR021375">
    <property type="entry name" value="DUF2997"/>
</dbReference>
<evidence type="ECO:0000313" key="2">
    <source>
        <dbReference type="Proteomes" id="UP001595867"/>
    </source>
</evidence>
<keyword evidence="2" id="KW-1185">Reference proteome</keyword>
<dbReference type="Pfam" id="PF11211">
    <property type="entry name" value="DUF2997"/>
    <property type="match status" value="1"/>
</dbReference>
<protein>
    <submittedName>
        <fullName evidence="1">DUF2997 domain-containing protein</fullName>
    </submittedName>
</protein>
<proteinExistence type="predicted"/>
<sequence length="72" mass="8059">MSEQPRIVVTVAPDGTVTAETVDILGERCLDWIAVLEDLVDGRVHDSAYTTDYTREQQTARQQQVNRDVDPA</sequence>
<comment type="caution">
    <text evidence="1">The sequence shown here is derived from an EMBL/GenBank/DDBJ whole genome shotgun (WGS) entry which is preliminary data.</text>
</comment>
<dbReference type="EMBL" id="JBHSBL010000015">
    <property type="protein sequence ID" value="MFC4066393.1"/>
    <property type="molecule type" value="Genomic_DNA"/>
</dbReference>
<organism evidence="1 2">
    <name type="scientific">Actinoplanes subglobosus</name>
    <dbReference type="NCBI Taxonomy" id="1547892"/>
    <lineage>
        <taxon>Bacteria</taxon>
        <taxon>Bacillati</taxon>
        <taxon>Actinomycetota</taxon>
        <taxon>Actinomycetes</taxon>
        <taxon>Micromonosporales</taxon>
        <taxon>Micromonosporaceae</taxon>
        <taxon>Actinoplanes</taxon>
    </lineage>
</organism>